<dbReference type="InterPro" id="IPR024520">
    <property type="entry name" value="DUF3558"/>
</dbReference>
<dbReference type="AlphaFoldDB" id="A0A4R1G2M8"/>
<evidence type="ECO:0000313" key="2">
    <source>
        <dbReference type="Proteomes" id="UP000294856"/>
    </source>
</evidence>
<dbReference type="Pfam" id="PF12079">
    <property type="entry name" value="DUF3558"/>
    <property type="match status" value="1"/>
</dbReference>
<dbReference type="STRING" id="1210063.GCA_001612665_06333"/>
<dbReference type="Proteomes" id="UP000294856">
    <property type="component" value="Unassembled WGS sequence"/>
</dbReference>
<gene>
    <name evidence="1" type="ORF">DFR71_1480</name>
</gene>
<accession>A0A4R1G2M8</accession>
<name>A0A4R1G2M8_9NOCA</name>
<dbReference type="OrthoDB" id="4552889at2"/>
<organism evidence="1 2">
    <name type="scientific">Nocardia alba</name>
    <dbReference type="NCBI Taxonomy" id="225051"/>
    <lineage>
        <taxon>Bacteria</taxon>
        <taxon>Bacillati</taxon>
        <taxon>Actinomycetota</taxon>
        <taxon>Actinomycetes</taxon>
        <taxon>Mycobacteriales</taxon>
        <taxon>Nocardiaceae</taxon>
        <taxon>Nocardia</taxon>
    </lineage>
</organism>
<evidence type="ECO:0000313" key="1">
    <source>
        <dbReference type="EMBL" id="TCK00480.1"/>
    </source>
</evidence>
<proteinExistence type="predicted"/>
<keyword evidence="2" id="KW-1185">Reference proteome</keyword>
<protein>
    <submittedName>
        <fullName evidence="1">Uncharacterized protein DUF3558</fullName>
    </submittedName>
</protein>
<sequence length="174" mass="18109">MKRAGTAIVIAGFAVVGLVGCDSGESTSKGATSTAKPVLWNPCTEIPDAALTAAGVDPATEEKGVAGVPQPGWEICGWMAPKYGLTVYTSAKSLAEFEAKPGNADFADTTVAGRPARKFRVAGDSRNLICDVVFETRDGVVQLEVMNRASLDGLEEPCVYLNSAASALVPTFPR</sequence>
<dbReference type="RefSeq" id="WP_084473288.1">
    <property type="nucleotide sequence ID" value="NZ_SMFR01000001.1"/>
</dbReference>
<comment type="caution">
    <text evidence="1">The sequence shown here is derived from an EMBL/GenBank/DDBJ whole genome shotgun (WGS) entry which is preliminary data.</text>
</comment>
<dbReference type="PROSITE" id="PS51257">
    <property type="entry name" value="PROKAR_LIPOPROTEIN"/>
    <property type="match status" value="1"/>
</dbReference>
<reference evidence="1 2" key="1">
    <citation type="submission" date="2019-03" db="EMBL/GenBank/DDBJ databases">
        <title>Genomic Encyclopedia of Type Strains, Phase IV (KMG-IV): sequencing the most valuable type-strain genomes for metagenomic binning, comparative biology and taxonomic classification.</title>
        <authorList>
            <person name="Goeker M."/>
        </authorList>
    </citation>
    <scope>NUCLEOTIDE SEQUENCE [LARGE SCALE GENOMIC DNA]</scope>
    <source>
        <strain evidence="1 2">DSM 44684</strain>
    </source>
</reference>
<dbReference type="EMBL" id="SMFR01000001">
    <property type="protein sequence ID" value="TCK00480.1"/>
    <property type="molecule type" value="Genomic_DNA"/>
</dbReference>